<proteinExistence type="predicted"/>
<dbReference type="STRING" id="857342.A0A2T3AU51"/>
<dbReference type="CDD" id="cd12148">
    <property type="entry name" value="fungal_TF_MHR"/>
    <property type="match status" value="1"/>
</dbReference>
<dbReference type="SMART" id="SM00906">
    <property type="entry name" value="Fungal_trans"/>
    <property type="match status" value="1"/>
</dbReference>
<dbReference type="Gene3D" id="4.10.240.10">
    <property type="entry name" value="Zn(2)-C6 fungal-type DNA-binding domain"/>
    <property type="match status" value="1"/>
</dbReference>
<dbReference type="SMART" id="SM00066">
    <property type="entry name" value="GAL4"/>
    <property type="match status" value="1"/>
</dbReference>
<dbReference type="AlphaFoldDB" id="A0A2T3AU51"/>
<dbReference type="InterPro" id="IPR051615">
    <property type="entry name" value="Transcr_Regulatory_Elem"/>
</dbReference>
<evidence type="ECO:0000256" key="6">
    <source>
        <dbReference type="ARBA" id="ARBA00023163"/>
    </source>
</evidence>
<feature type="domain" description="Zn(2)-C6 fungal-type" evidence="9">
    <location>
        <begin position="19"/>
        <end position="49"/>
    </location>
</feature>
<dbReference type="GO" id="GO:0000981">
    <property type="term" value="F:DNA-binding transcription factor activity, RNA polymerase II-specific"/>
    <property type="evidence" value="ECO:0007669"/>
    <property type="project" value="InterPro"/>
</dbReference>
<sequence>MSAEDRNIPRERSRRATAACDSCRQRKIKCDNTKPRCRNCEIHDKSCSYVRRLEKPRPSNARIIRLEEENRRLQESLSRLGMLISSEGKDTATTPSSSPLTVATRGPSNTPAVIAADLPETSKSLTSSSPAPPVSFSADRESRYHGPTSALFDETSSNPETRLNPTAVPNVPEAWIQNKLLGQTARQRQLESINFSSGKLDFDGVEPGLGMQLLSIHWNRQNHYGLIVYRSAFMRDMACGGPYFSKLLLNAIYFGASPHCSRPEIRRDPEDVRTAGWLYRQRAMELLSTSFDKSKITTIQALLIMAQALFTWCDERSASWLYAGMAFNMIIDLGLHVDAPSCAATLSEEDLEIRRRVFWAAFAIDKVQSLYQGRPACLREANTNVPIKFLDEYEELDHFNGLSYTESQSYPHSPVYGISSFRELCKLSVIMDRILGSLYAEKSATRNPDDLFQESKALYTDLERWRKDLPSSLDFKLVGSGDTTLLPHMLSILAMFNVLVILLHRPFVSDGHLCSTTASVAYDSFLICASAATEIDHILRAYSKVFSMRYSPYFLSYATYVSATIHVRIAAQREPGSEAHRSLQNCLDVLTEHQSLCAAPRRAKRIIESLAKRMGVTTSTGNKGAEPPIPTLIQNRPELFGAEGSAQAPVGSNHGNVEPAQPDLDMDAIRRSFTVEHQPSHPFVYRFGPVPSAPESDPTMNINFSSTLSTIPSPHPNTPLLYDPLFGFSGPTLGSNGIGFENNIFWGEE</sequence>
<dbReference type="Pfam" id="PF00172">
    <property type="entry name" value="Zn_clus"/>
    <property type="match status" value="1"/>
</dbReference>
<keyword evidence="6" id="KW-0804">Transcription</keyword>
<dbReference type="InterPro" id="IPR036864">
    <property type="entry name" value="Zn2-C6_fun-type_DNA-bd_sf"/>
</dbReference>
<accession>A0A2T3AU51</accession>
<dbReference type="PANTHER" id="PTHR31313">
    <property type="entry name" value="TY1 ENHANCER ACTIVATOR"/>
    <property type="match status" value="1"/>
</dbReference>
<keyword evidence="7" id="KW-0539">Nucleus</keyword>
<evidence type="ECO:0000256" key="8">
    <source>
        <dbReference type="SAM" id="MobiDB-lite"/>
    </source>
</evidence>
<gene>
    <name evidence="10" type="ORF">M430DRAFT_69405</name>
</gene>
<feature type="compositionally biased region" description="Polar residues" evidence="8">
    <location>
        <begin position="154"/>
        <end position="164"/>
    </location>
</feature>
<keyword evidence="4" id="KW-0805">Transcription regulation</keyword>
<protein>
    <recommendedName>
        <fullName evidence="9">Zn(2)-C6 fungal-type domain-containing protein</fullName>
    </recommendedName>
</protein>
<dbReference type="GO" id="GO:0005634">
    <property type="term" value="C:nucleus"/>
    <property type="evidence" value="ECO:0007669"/>
    <property type="project" value="UniProtKB-SubCell"/>
</dbReference>
<evidence type="ECO:0000256" key="1">
    <source>
        <dbReference type="ARBA" id="ARBA00004123"/>
    </source>
</evidence>
<feature type="compositionally biased region" description="Polar residues" evidence="8">
    <location>
        <begin position="91"/>
        <end position="111"/>
    </location>
</feature>
<name>A0A2T3AU51_AMORE</name>
<dbReference type="GO" id="GO:0006351">
    <property type="term" value="P:DNA-templated transcription"/>
    <property type="evidence" value="ECO:0007669"/>
    <property type="project" value="InterPro"/>
</dbReference>
<evidence type="ECO:0000313" key="10">
    <source>
        <dbReference type="EMBL" id="PSS10972.1"/>
    </source>
</evidence>
<evidence type="ECO:0000256" key="2">
    <source>
        <dbReference type="ARBA" id="ARBA00022723"/>
    </source>
</evidence>
<keyword evidence="11" id="KW-1185">Reference proteome</keyword>
<keyword evidence="2" id="KW-0479">Metal-binding</keyword>
<dbReference type="RefSeq" id="XP_024718151.1">
    <property type="nucleotide sequence ID" value="XM_024869428.1"/>
</dbReference>
<dbReference type="InterPro" id="IPR007219">
    <property type="entry name" value="XnlR_reg_dom"/>
</dbReference>
<dbReference type="InParanoid" id="A0A2T3AU51"/>
<keyword evidence="3" id="KW-0862">Zinc</keyword>
<dbReference type="Proteomes" id="UP000241818">
    <property type="component" value="Unassembled WGS sequence"/>
</dbReference>
<dbReference type="PROSITE" id="PS50048">
    <property type="entry name" value="ZN2_CY6_FUNGAL_2"/>
    <property type="match status" value="1"/>
</dbReference>
<evidence type="ECO:0000256" key="5">
    <source>
        <dbReference type="ARBA" id="ARBA00023125"/>
    </source>
</evidence>
<reference evidence="10 11" key="1">
    <citation type="journal article" date="2018" name="New Phytol.">
        <title>Comparative genomics and transcriptomics depict ericoid mycorrhizal fungi as versatile saprotrophs and plant mutualists.</title>
        <authorList>
            <person name="Martino E."/>
            <person name="Morin E."/>
            <person name="Grelet G.A."/>
            <person name="Kuo A."/>
            <person name="Kohler A."/>
            <person name="Daghino S."/>
            <person name="Barry K.W."/>
            <person name="Cichocki N."/>
            <person name="Clum A."/>
            <person name="Dockter R.B."/>
            <person name="Hainaut M."/>
            <person name="Kuo R.C."/>
            <person name="LaButti K."/>
            <person name="Lindahl B.D."/>
            <person name="Lindquist E.A."/>
            <person name="Lipzen A."/>
            <person name="Khouja H.R."/>
            <person name="Magnuson J."/>
            <person name="Murat C."/>
            <person name="Ohm R.A."/>
            <person name="Singer S.W."/>
            <person name="Spatafora J.W."/>
            <person name="Wang M."/>
            <person name="Veneault-Fourrey C."/>
            <person name="Henrissat B."/>
            <person name="Grigoriev I.V."/>
            <person name="Martin F.M."/>
            <person name="Perotto S."/>
        </authorList>
    </citation>
    <scope>NUCLEOTIDE SEQUENCE [LARGE SCALE GENOMIC DNA]</scope>
    <source>
        <strain evidence="10 11">ATCC 22711</strain>
    </source>
</reference>
<dbReference type="GO" id="GO:0003677">
    <property type="term" value="F:DNA binding"/>
    <property type="evidence" value="ECO:0007669"/>
    <property type="project" value="UniProtKB-KW"/>
</dbReference>
<dbReference type="GO" id="GO:0008270">
    <property type="term" value="F:zinc ion binding"/>
    <property type="evidence" value="ECO:0007669"/>
    <property type="project" value="InterPro"/>
</dbReference>
<dbReference type="OrthoDB" id="4161332at2759"/>
<dbReference type="InterPro" id="IPR001138">
    <property type="entry name" value="Zn2Cys6_DnaBD"/>
</dbReference>
<evidence type="ECO:0000256" key="4">
    <source>
        <dbReference type="ARBA" id="ARBA00023015"/>
    </source>
</evidence>
<evidence type="ECO:0000259" key="9">
    <source>
        <dbReference type="PROSITE" id="PS50048"/>
    </source>
</evidence>
<dbReference type="SUPFAM" id="SSF57701">
    <property type="entry name" value="Zn2/Cys6 DNA-binding domain"/>
    <property type="match status" value="1"/>
</dbReference>
<organism evidence="10 11">
    <name type="scientific">Amorphotheca resinae ATCC 22711</name>
    <dbReference type="NCBI Taxonomy" id="857342"/>
    <lineage>
        <taxon>Eukaryota</taxon>
        <taxon>Fungi</taxon>
        <taxon>Dikarya</taxon>
        <taxon>Ascomycota</taxon>
        <taxon>Pezizomycotina</taxon>
        <taxon>Leotiomycetes</taxon>
        <taxon>Helotiales</taxon>
        <taxon>Amorphothecaceae</taxon>
        <taxon>Amorphotheca</taxon>
    </lineage>
</organism>
<dbReference type="GeneID" id="36577509"/>
<dbReference type="Pfam" id="PF04082">
    <property type="entry name" value="Fungal_trans"/>
    <property type="match status" value="1"/>
</dbReference>
<comment type="subcellular location">
    <subcellularLocation>
        <location evidence="1">Nucleus</location>
    </subcellularLocation>
</comment>
<dbReference type="EMBL" id="KZ679016">
    <property type="protein sequence ID" value="PSS10972.1"/>
    <property type="molecule type" value="Genomic_DNA"/>
</dbReference>
<dbReference type="PANTHER" id="PTHR31313:SF86">
    <property type="entry name" value="ZN(2)-C6 FUNGAL-TYPE DOMAIN-CONTAINING PROTEIN"/>
    <property type="match status" value="1"/>
</dbReference>
<feature type="region of interest" description="Disordered" evidence="8">
    <location>
        <begin position="85"/>
        <end position="167"/>
    </location>
</feature>
<evidence type="ECO:0000256" key="3">
    <source>
        <dbReference type="ARBA" id="ARBA00022833"/>
    </source>
</evidence>
<evidence type="ECO:0000256" key="7">
    <source>
        <dbReference type="ARBA" id="ARBA00023242"/>
    </source>
</evidence>
<dbReference type="PROSITE" id="PS00463">
    <property type="entry name" value="ZN2_CY6_FUNGAL_1"/>
    <property type="match status" value="1"/>
</dbReference>
<evidence type="ECO:0000313" key="11">
    <source>
        <dbReference type="Proteomes" id="UP000241818"/>
    </source>
</evidence>
<keyword evidence="5" id="KW-0238">DNA-binding</keyword>
<dbReference type="CDD" id="cd00067">
    <property type="entry name" value="GAL4"/>
    <property type="match status" value="1"/>
</dbReference>